<dbReference type="EMBL" id="FPBZ01000014">
    <property type="protein sequence ID" value="SFU67668.1"/>
    <property type="molecule type" value="Genomic_DNA"/>
</dbReference>
<dbReference type="AlphaFoldDB" id="A0A1I7I416"/>
<evidence type="ECO:0000313" key="1">
    <source>
        <dbReference type="EMBL" id="SFU67668.1"/>
    </source>
</evidence>
<protein>
    <submittedName>
        <fullName evidence="1">Uncharacterized protein</fullName>
    </submittedName>
</protein>
<name>A0A1I7I416_9PROT</name>
<gene>
    <name evidence="1" type="ORF">SAMN05216417_11430</name>
</gene>
<proteinExistence type="predicted"/>
<sequence length="78" mass="8842">MKDKGLRFSGGIAGNVEGFVRLDKEARVTIFSREDGQRASVSFPLDHDLEYCAQELLYRFGSTRTLSTLLWQELKGET</sequence>
<organism evidence="1 2">
    <name type="scientific">Nitrosospira multiformis</name>
    <dbReference type="NCBI Taxonomy" id="1231"/>
    <lineage>
        <taxon>Bacteria</taxon>
        <taxon>Pseudomonadati</taxon>
        <taxon>Pseudomonadota</taxon>
        <taxon>Betaproteobacteria</taxon>
        <taxon>Nitrosomonadales</taxon>
        <taxon>Nitrosomonadaceae</taxon>
        <taxon>Nitrosospira</taxon>
    </lineage>
</organism>
<reference evidence="1 2" key="1">
    <citation type="submission" date="2016-10" db="EMBL/GenBank/DDBJ databases">
        <authorList>
            <person name="de Groot N.N."/>
        </authorList>
    </citation>
    <scope>NUCLEOTIDE SEQUENCE [LARGE SCALE GENOMIC DNA]</scope>
    <source>
        <strain evidence="1 2">Nl14</strain>
    </source>
</reference>
<accession>A0A1I7I416</accession>
<dbReference type="Proteomes" id="UP000182649">
    <property type="component" value="Unassembled WGS sequence"/>
</dbReference>
<evidence type="ECO:0000313" key="2">
    <source>
        <dbReference type="Proteomes" id="UP000182649"/>
    </source>
</evidence>